<feature type="region of interest" description="Disordered" evidence="1">
    <location>
        <begin position="575"/>
        <end position="621"/>
    </location>
</feature>
<feature type="compositionally biased region" description="Polar residues" evidence="1">
    <location>
        <begin position="1076"/>
        <end position="1095"/>
    </location>
</feature>
<feature type="compositionally biased region" description="Low complexity" evidence="1">
    <location>
        <begin position="1126"/>
        <end position="1139"/>
    </location>
</feature>
<feature type="compositionally biased region" description="Polar residues" evidence="1">
    <location>
        <begin position="810"/>
        <end position="820"/>
    </location>
</feature>
<feature type="region of interest" description="Disordered" evidence="1">
    <location>
        <begin position="404"/>
        <end position="434"/>
    </location>
</feature>
<feature type="region of interest" description="Disordered" evidence="1">
    <location>
        <begin position="696"/>
        <end position="757"/>
    </location>
</feature>
<feature type="region of interest" description="Disordered" evidence="1">
    <location>
        <begin position="889"/>
        <end position="915"/>
    </location>
</feature>
<feature type="compositionally biased region" description="Low complexity" evidence="1">
    <location>
        <begin position="508"/>
        <end position="517"/>
    </location>
</feature>
<dbReference type="EMBL" id="BSDZ01000005">
    <property type="protein sequence ID" value="GLI60259.1"/>
    <property type="molecule type" value="Genomic_DNA"/>
</dbReference>
<gene>
    <name evidence="2" type="ORF">VaNZ11_002349</name>
</gene>
<name>A0ABQ5RSM6_9CHLO</name>
<feature type="compositionally biased region" description="Basic and acidic residues" evidence="1">
    <location>
        <begin position="147"/>
        <end position="159"/>
    </location>
</feature>
<comment type="caution">
    <text evidence="2">The sequence shown here is derived from an EMBL/GenBank/DDBJ whole genome shotgun (WGS) entry which is preliminary data.</text>
</comment>
<evidence type="ECO:0008006" key="4">
    <source>
        <dbReference type="Google" id="ProtNLM"/>
    </source>
</evidence>
<dbReference type="Proteomes" id="UP001165090">
    <property type="component" value="Unassembled WGS sequence"/>
</dbReference>
<organism evidence="2 3">
    <name type="scientific">Volvox africanus</name>
    <dbReference type="NCBI Taxonomy" id="51714"/>
    <lineage>
        <taxon>Eukaryota</taxon>
        <taxon>Viridiplantae</taxon>
        <taxon>Chlorophyta</taxon>
        <taxon>core chlorophytes</taxon>
        <taxon>Chlorophyceae</taxon>
        <taxon>CS clade</taxon>
        <taxon>Chlamydomonadales</taxon>
        <taxon>Volvocaceae</taxon>
        <taxon>Volvox</taxon>
    </lineage>
</organism>
<feature type="region of interest" description="Disordered" evidence="1">
    <location>
        <begin position="294"/>
        <end position="376"/>
    </location>
</feature>
<feature type="compositionally biased region" description="Low complexity" evidence="1">
    <location>
        <begin position="160"/>
        <end position="177"/>
    </location>
</feature>
<feature type="region of interest" description="Disordered" evidence="1">
    <location>
        <begin position="1075"/>
        <end position="1095"/>
    </location>
</feature>
<protein>
    <recommendedName>
        <fullName evidence="4">C2 NT-type domain-containing protein</fullName>
    </recommendedName>
</protein>
<proteinExistence type="predicted"/>
<accession>A0ABQ5RSM6</accession>
<evidence type="ECO:0000313" key="3">
    <source>
        <dbReference type="Proteomes" id="UP001165090"/>
    </source>
</evidence>
<feature type="compositionally biased region" description="Polar residues" evidence="1">
    <location>
        <begin position="575"/>
        <end position="604"/>
    </location>
</feature>
<sequence length="1294" mass="138626">MQICYEMIISIIHIGYRTWRWTFTFVVSAQYTAVRIAISALRGLIRLVPRTAYWILSRFGISAKRCRTSNPTINVVVHNQGLPGADISIVSTGEAIPSQAFESCIGQASEGKWEPTDAVPAELVKLRLVTDSVGNVHVSVYVPTKRPNKDSTTECDTRRSNSIRSRPSTSSLRSSSSCQLPPTDDITEIVPQKSESVVMIVTPHLLRAPAAEGPETAATFKASSFGRTTSACPTAQAGVLITTAGSVDFDEADETSKSCDCWCWPSNVLKMLRQQHSPSRVLPLSLHKGDPVVDERQEALSQPKPSSSGEDEELEPLLLPLTSPTPEPPKAQQPSHAQQGGEEHQVSLPTLKMQTSAGTPSLQDDEKSQMLPLTSHPVSCKPASITFDGPSDVPCYQANDETQLEAHQDKLPSGLTRTPQPAGEPTNSTQIPLKLVDPQMSELEESWGLLEQQPVLSSPPSAQPAAGGDELKEEQKSSASSAAEVEQQPVLSSPRPPGGGDELQGGMVEQEQQQEEPAVVEELKPASIDVVELLEEEQQTSFTVQQRISLALDQQLLSLSLVELQAIGSLVVKQQQPHPTESAPSPPNNEVHQLQQEQSRSVTMTEEKPKPSSLSSTASTCVKEKQKSLVVEDQQPRPTIGVKLLQEHDDDVFKAVEKFMTQSSALPAAGQQEVRASTVEQLLLSLPAVAAGQQTSPFLQPAGDDFEAVQVPPPPTSSSSSISLSERHHQSTPLLSPPAETAEVQAPSSPITAGQKHVTLLRRRQRWLLLCRRVLPAAPAVTQRPPRGVADEQSSSAKLSLPDVDEQSTPHHPSQATDNLASFPPTLSFEIEMWDPSSEAPSPPAQSSSVLLGMNLDLQEPSHSQPPQGKESLPIPSTLSLEVKILEPTSEVADQEQTESPPFNNGDDGEADAQKCHTLPSSTLALEVQMLEPFLSSLPSSAAERASLMPAAWSLELKLSEPALSALGEHEPTPWPPSPEPYQVWAPSSPTVEQNPMSMSLSVEVKLCRPASSSSVAPPVEQLEAPLLLLRPRSSSSAPKQEQESSLLLEALPAGEQQSAAAGVPTTLSLEIKLQQEPSKSCSEEQQQQHPMPSTLSMQVKLWEPSTPQQATLVEHCCSAVQSTPQQEGGELLQESQQPSEERVRSPMARLSPALRSVIAQMCVSMLCMTIIPRVLPVGGRLLAYVSNLAPFRGGRQIAQLAAGISTEVAAAAGLQTHQGVVAVEVGAIDATAAGNKGTAFISSSPAGANRGVASQFDLDNAFSECNSKWCVIVRPPGGTVQPPQPAAAAPSSL</sequence>
<reference evidence="2 3" key="1">
    <citation type="journal article" date="2023" name="IScience">
        <title>Expanded male sex-determining region conserved during the evolution of homothallism in the green alga Volvox.</title>
        <authorList>
            <person name="Yamamoto K."/>
            <person name="Matsuzaki R."/>
            <person name="Mahakham W."/>
            <person name="Heman W."/>
            <person name="Sekimoto H."/>
            <person name="Kawachi M."/>
            <person name="Minakuchi Y."/>
            <person name="Toyoda A."/>
            <person name="Nozaki H."/>
        </authorList>
    </citation>
    <scope>NUCLEOTIDE SEQUENCE [LARGE SCALE GENOMIC DNA]</scope>
    <source>
        <strain evidence="2 3">NIES-4468</strain>
    </source>
</reference>
<evidence type="ECO:0000313" key="2">
    <source>
        <dbReference type="EMBL" id="GLI60259.1"/>
    </source>
</evidence>
<evidence type="ECO:0000256" key="1">
    <source>
        <dbReference type="SAM" id="MobiDB-lite"/>
    </source>
</evidence>
<feature type="region of interest" description="Disordered" evidence="1">
    <location>
        <begin position="1125"/>
        <end position="1147"/>
    </location>
</feature>
<feature type="region of interest" description="Disordered" evidence="1">
    <location>
        <begin position="781"/>
        <end position="822"/>
    </location>
</feature>
<feature type="compositionally biased region" description="Polar residues" evidence="1">
    <location>
        <begin position="352"/>
        <end position="362"/>
    </location>
</feature>
<keyword evidence="3" id="KW-1185">Reference proteome</keyword>
<feature type="region of interest" description="Disordered" evidence="1">
    <location>
        <begin position="454"/>
        <end position="523"/>
    </location>
</feature>
<feature type="compositionally biased region" description="Low complexity" evidence="1">
    <location>
        <begin position="477"/>
        <end position="488"/>
    </location>
</feature>
<feature type="compositionally biased region" description="Polar residues" evidence="1">
    <location>
        <begin position="415"/>
        <end position="431"/>
    </location>
</feature>
<feature type="region of interest" description="Disordered" evidence="1">
    <location>
        <begin position="143"/>
        <end position="184"/>
    </location>
</feature>